<dbReference type="Proteomes" id="UP000652761">
    <property type="component" value="Unassembled WGS sequence"/>
</dbReference>
<proteinExistence type="predicted"/>
<evidence type="ECO:0000313" key="2">
    <source>
        <dbReference type="Proteomes" id="UP000652761"/>
    </source>
</evidence>
<organism evidence="1 2">
    <name type="scientific">Colocasia esculenta</name>
    <name type="common">Wild taro</name>
    <name type="synonym">Arum esculentum</name>
    <dbReference type="NCBI Taxonomy" id="4460"/>
    <lineage>
        <taxon>Eukaryota</taxon>
        <taxon>Viridiplantae</taxon>
        <taxon>Streptophyta</taxon>
        <taxon>Embryophyta</taxon>
        <taxon>Tracheophyta</taxon>
        <taxon>Spermatophyta</taxon>
        <taxon>Magnoliopsida</taxon>
        <taxon>Liliopsida</taxon>
        <taxon>Araceae</taxon>
        <taxon>Aroideae</taxon>
        <taxon>Colocasieae</taxon>
        <taxon>Colocasia</taxon>
    </lineage>
</organism>
<keyword evidence="2" id="KW-1185">Reference proteome</keyword>
<protein>
    <submittedName>
        <fullName evidence="1">Uncharacterized protein</fullName>
    </submittedName>
</protein>
<evidence type="ECO:0000313" key="1">
    <source>
        <dbReference type="EMBL" id="MQL71425.1"/>
    </source>
</evidence>
<comment type="caution">
    <text evidence="1">The sequence shown here is derived from an EMBL/GenBank/DDBJ whole genome shotgun (WGS) entry which is preliminary data.</text>
</comment>
<dbReference type="AlphaFoldDB" id="A0A843TK86"/>
<name>A0A843TK86_COLES</name>
<dbReference type="EMBL" id="NMUH01000098">
    <property type="protein sequence ID" value="MQL71425.1"/>
    <property type="molecule type" value="Genomic_DNA"/>
</dbReference>
<reference evidence="1" key="1">
    <citation type="submission" date="2017-07" db="EMBL/GenBank/DDBJ databases">
        <title>Taro Niue Genome Assembly and Annotation.</title>
        <authorList>
            <person name="Atibalentja N."/>
            <person name="Keating K."/>
            <person name="Fields C.J."/>
        </authorList>
    </citation>
    <scope>NUCLEOTIDE SEQUENCE</scope>
    <source>
        <strain evidence="1">Niue_2</strain>
        <tissue evidence="1">Leaf</tissue>
    </source>
</reference>
<sequence length="59" mass="6148">MNTNFSVGSPPRWGRGARCQPLADYHCGPSVNADGALGGRLTVTDGAERELSAVCEGEL</sequence>
<gene>
    <name evidence="1" type="ORF">Taro_003769</name>
</gene>
<accession>A0A843TK86</accession>